<dbReference type="AlphaFoldDB" id="C7IYX8"/>
<evidence type="ECO:0000256" key="1">
    <source>
        <dbReference type="SAM" id="MobiDB-lite"/>
    </source>
</evidence>
<accession>C7IYX8</accession>
<protein>
    <submittedName>
        <fullName evidence="2">Os02g0667701 protein</fullName>
    </submittedName>
</protein>
<feature type="compositionally biased region" description="Low complexity" evidence="1">
    <location>
        <begin position="1"/>
        <end position="14"/>
    </location>
</feature>
<dbReference type="KEGG" id="dosa:Os02g0667701"/>
<feature type="region of interest" description="Disordered" evidence="1">
    <location>
        <begin position="1"/>
        <end position="49"/>
    </location>
</feature>
<dbReference type="EMBL" id="AP008208">
    <property type="protein sequence ID" value="BAH91838.1"/>
    <property type="molecule type" value="Genomic_DNA"/>
</dbReference>
<sequence>WLDSRPPGGAISPSPAAPSPARPPLSLLGASSSGGGGASRRQQIEQPLEVGIVAAGADRSGCGHRSTRWRQMEAQEVGIEAAAADRSSGDVDRRDGRGSTRQRQGATRQRRSFPGTPFSRVHPFAIFFHSSGADRCVGGRRSFPAAASSIVDPSRGDDLANVPLQACFAVLEPGRAEVRGALQRSAILCRAMVPGEKVGRARDTLQGGGLGMP</sequence>
<feature type="region of interest" description="Disordered" evidence="1">
    <location>
        <begin position="55"/>
        <end position="74"/>
    </location>
</feature>
<reference evidence="2 3" key="1">
    <citation type="journal article" date="2005" name="Nature">
        <title>The map-based sequence of the rice genome.</title>
        <authorList>
            <consortium name="International rice genome sequencing project (IRGSP)"/>
            <person name="Matsumoto T."/>
            <person name="Wu J."/>
            <person name="Kanamori H."/>
            <person name="Katayose Y."/>
            <person name="Fujisawa M."/>
            <person name="Namiki N."/>
            <person name="Mizuno H."/>
            <person name="Yamamoto K."/>
            <person name="Antonio B.A."/>
            <person name="Baba T."/>
            <person name="Sakata K."/>
            <person name="Nagamura Y."/>
            <person name="Aoki H."/>
            <person name="Arikawa K."/>
            <person name="Arita K."/>
            <person name="Bito T."/>
            <person name="Chiden Y."/>
            <person name="Fujitsuka N."/>
            <person name="Fukunaka R."/>
            <person name="Hamada M."/>
            <person name="Harada C."/>
            <person name="Hayashi A."/>
            <person name="Hijishita S."/>
            <person name="Honda M."/>
            <person name="Hosokawa S."/>
            <person name="Ichikawa Y."/>
            <person name="Idonuma A."/>
            <person name="Iijima M."/>
            <person name="Ikeda M."/>
            <person name="Ikeno M."/>
            <person name="Ito K."/>
            <person name="Ito S."/>
            <person name="Ito T."/>
            <person name="Ito Y."/>
            <person name="Ito Y."/>
            <person name="Iwabuchi A."/>
            <person name="Kamiya K."/>
            <person name="Karasawa W."/>
            <person name="Kurita K."/>
            <person name="Katagiri S."/>
            <person name="Kikuta A."/>
            <person name="Kobayashi H."/>
            <person name="Kobayashi N."/>
            <person name="Machita K."/>
            <person name="Maehara T."/>
            <person name="Masukawa M."/>
            <person name="Mizubayashi T."/>
            <person name="Mukai Y."/>
            <person name="Nagasaki H."/>
            <person name="Nagata Y."/>
            <person name="Naito S."/>
            <person name="Nakashima M."/>
            <person name="Nakama Y."/>
            <person name="Nakamichi Y."/>
            <person name="Nakamura M."/>
            <person name="Meguro A."/>
            <person name="Negishi M."/>
            <person name="Ohta I."/>
            <person name="Ohta T."/>
            <person name="Okamoto M."/>
            <person name="Ono N."/>
            <person name="Saji S."/>
            <person name="Sakaguchi M."/>
            <person name="Sakai K."/>
            <person name="Shibata M."/>
            <person name="Shimokawa T."/>
            <person name="Song J."/>
            <person name="Takazaki Y."/>
            <person name="Terasawa K."/>
            <person name="Tsugane M."/>
            <person name="Tsuji K."/>
            <person name="Ueda S."/>
            <person name="Waki K."/>
            <person name="Yamagata H."/>
            <person name="Yamamoto M."/>
            <person name="Yamamoto S."/>
            <person name="Yamane H."/>
            <person name="Yoshiki S."/>
            <person name="Yoshihara R."/>
            <person name="Yukawa K."/>
            <person name="Zhong H."/>
            <person name="Yano M."/>
            <person name="Yuan Q."/>
            <person name="Ouyang S."/>
            <person name="Liu J."/>
            <person name="Jones K.M."/>
            <person name="Gansberger K."/>
            <person name="Moffat K."/>
            <person name="Hill J."/>
            <person name="Bera J."/>
            <person name="Fadrosh D."/>
            <person name="Jin S."/>
            <person name="Johri S."/>
            <person name="Kim M."/>
            <person name="Overton L."/>
            <person name="Reardon M."/>
            <person name="Tsitrin T."/>
            <person name="Vuong H."/>
            <person name="Weaver B."/>
            <person name="Ciecko A."/>
            <person name="Tallon L."/>
            <person name="Jackson J."/>
            <person name="Pai G."/>
            <person name="Aken S.V."/>
            <person name="Utterback T."/>
            <person name="Reidmuller S."/>
            <person name="Feldblyum T."/>
            <person name="Hsiao J."/>
            <person name="Zismann V."/>
            <person name="Iobst S."/>
            <person name="de Vazeille A.R."/>
            <person name="Buell C.R."/>
            <person name="Ying K."/>
            <person name="Li Y."/>
            <person name="Lu T."/>
            <person name="Huang Y."/>
            <person name="Zhao Q."/>
            <person name="Feng Q."/>
            <person name="Zhang L."/>
            <person name="Zhu J."/>
            <person name="Weng Q."/>
            <person name="Mu J."/>
            <person name="Lu Y."/>
            <person name="Fan D."/>
            <person name="Liu Y."/>
            <person name="Guan J."/>
            <person name="Zhang Y."/>
            <person name="Yu S."/>
            <person name="Liu X."/>
            <person name="Zhang Y."/>
            <person name="Hong G."/>
            <person name="Han B."/>
            <person name="Choisne N."/>
            <person name="Demange N."/>
            <person name="Orjeda G."/>
            <person name="Samain S."/>
            <person name="Cattolico L."/>
            <person name="Pelletier E."/>
            <person name="Couloux A."/>
            <person name="Segurens B."/>
            <person name="Wincker P."/>
            <person name="D'Hont A."/>
            <person name="Scarpelli C."/>
            <person name="Weissenbach J."/>
            <person name="Salanoubat M."/>
            <person name="Quetier F."/>
            <person name="Yu Y."/>
            <person name="Kim H.R."/>
            <person name="Rambo T."/>
            <person name="Currie J."/>
            <person name="Collura K."/>
            <person name="Luo M."/>
            <person name="Yang T."/>
            <person name="Ammiraju J.S.S."/>
            <person name="Engler F."/>
            <person name="Soderlund C."/>
            <person name="Wing R.A."/>
            <person name="Palmer L.E."/>
            <person name="de la Bastide M."/>
            <person name="Spiegel L."/>
            <person name="Nascimento L."/>
            <person name="Zutavern T."/>
            <person name="O'Shaughnessy A."/>
            <person name="Dike S."/>
            <person name="Dedhia N."/>
            <person name="Preston R."/>
            <person name="Balija V."/>
            <person name="McCombie W.R."/>
            <person name="Chow T."/>
            <person name="Chen H."/>
            <person name="Chung M."/>
            <person name="Chen C."/>
            <person name="Shaw J."/>
            <person name="Wu H."/>
            <person name="Hsiao K."/>
            <person name="Chao Y."/>
            <person name="Chu M."/>
            <person name="Cheng C."/>
            <person name="Hour A."/>
            <person name="Lee P."/>
            <person name="Lin S."/>
            <person name="Lin Y."/>
            <person name="Liou J."/>
            <person name="Liu S."/>
            <person name="Hsing Y."/>
            <person name="Raghuvanshi S."/>
            <person name="Mohanty A."/>
            <person name="Bharti A.K."/>
            <person name="Gaur A."/>
            <person name="Gupta V."/>
            <person name="Kumar D."/>
            <person name="Ravi V."/>
            <person name="Vij S."/>
            <person name="Kapur A."/>
            <person name="Khurana P."/>
            <person name="Khurana P."/>
            <person name="Khurana J.P."/>
            <person name="Tyagi A.K."/>
            <person name="Gaikwad K."/>
            <person name="Singh A."/>
            <person name="Dalal V."/>
            <person name="Srivastava S."/>
            <person name="Dixit A."/>
            <person name="Pal A.K."/>
            <person name="Ghazi I.A."/>
            <person name="Yadav M."/>
            <person name="Pandit A."/>
            <person name="Bhargava A."/>
            <person name="Sureshbabu K."/>
            <person name="Batra K."/>
            <person name="Sharma T.R."/>
            <person name="Mohapatra T."/>
            <person name="Singh N.K."/>
            <person name="Messing J."/>
            <person name="Nelson A.B."/>
            <person name="Fuks G."/>
            <person name="Kavchok S."/>
            <person name="Keizer G."/>
            <person name="Linton E."/>
            <person name="Llaca V."/>
            <person name="Song R."/>
            <person name="Tanyolac B."/>
            <person name="Young S."/>
            <person name="Ho-Il K."/>
            <person name="Hahn J.H."/>
            <person name="Sangsakoo G."/>
            <person name="Vanavichit A."/>
            <person name="de Mattos Luiz.A.T."/>
            <person name="Zimmer P.D."/>
            <person name="Malone G."/>
            <person name="Dellagostin O."/>
            <person name="de Oliveira A.C."/>
            <person name="Bevan M."/>
            <person name="Bancroft I."/>
            <person name="Minx P."/>
            <person name="Cordum H."/>
            <person name="Wilson R."/>
            <person name="Cheng Z."/>
            <person name="Jin W."/>
            <person name="Jiang J."/>
            <person name="Leong S.A."/>
            <person name="Iwama H."/>
            <person name="Gojobori T."/>
            <person name="Itoh T."/>
            <person name="Niimura Y."/>
            <person name="Fujii Y."/>
            <person name="Habara T."/>
            <person name="Sakai H."/>
            <person name="Sato Y."/>
            <person name="Wilson G."/>
            <person name="Kumar K."/>
            <person name="McCouch S."/>
            <person name="Juretic N."/>
            <person name="Hoen D."/>
            <person name="Wright S."/>
            <person name="Bruskiewich R."/>
            <person name="Bureau T."/>
            <person name="Miyao A."/>
            <person name="Hirochika H."/>
            <person name="Nishikawa T."/>
            <person name="Kadowaki K."/>
            <person name="Sugiura M."/>
            <person name="Burr B."/>
            <person name="Sasaki T."/>
        </authorList>
    </citation>
    <scope>NUCLEOTIDE SEQUENCE [LARGE SCALE GENOMIC DNA]</scope>
    <source>
        <strain evidence="3">cv. Nipponbare</strain>
    </source>
</reference>
<reference evidence="3" key="2">
    <citation type="journal article" date="2008" name="Nucleic Acids Res.">
        <title>The rice annotation project database (RAP-DB): 2008 update.</title>
        <authorList>
            <consortium name="The rice annotation project (RAP)"/>
        </authorList>
    </citation>
    <scope>GENOME REANNOTATION</scope>
    <source>
        <strain evidence="3">cv. Nipponbare</strain>
    </source>
</reference>
<organism evidence="2 3">
    <name type="scientific">Oryza sativa subsp. japonica</name>
    <name type="common">Rice</name>
    <dbReference type="NCBI Taxonomy" id="39947"/>
    <lineage>
        <taxon>Eukaryota</taxon>
        <taxon>Viridiplantae</taxon>
        <taxon>Streptophyta</taxon>
        <taxon>Embryophyta</taxon>
        <taxon>Tracheophyta</taxon>
        <taxon>Spermatophyta</taxon>
        <taxon>Magnoliopsida</taxon>
        <taxon>Liliopsida</taxon>
        <taxon>Poales</taxon>
        <taxon>Poaceae</taxon>
        <taxon>BOP clade</taxon>
        <taxon>Oryzoideae</taxon>
        <taxon>Oryzeae</taxon>
        <taxon>Oryzinae</taxon>
        <taxon>Oryza</taxon>
        <taxon>Oryza sativa</taxon>
    </lineage>
</organism>
<feature type="compositionally biased region" description="Basic and acidic residues" evidence="1">
    <location>
        <begin position="87"/>
        <end position="98"/>
    </location>
</feature>
<gene>
    <name evidence="2" type="ordered locus">Os02g0667701</name>
</gene>
<feature type="region of interest" description="Disordered" evidence="1">
    <location>
        <begin position="80"/>
        <end position="116"/>
    </location>
</feature>
<evidence type="ECO:0000313" key="2">
    <source>
        <dbReference type="EMBL" id="BAH91838.1"/>
    </source>
</evidence>
<feature type="non-terminal residue" evidence="2">
    <location>
        <position position="1"/>
    </location>
</feature>
<dbReference type="Proteomes" id="UP000000763">
    <property type="component" value="Chromosome 2"/>
</dbReference>
<name>C7IYX8_ORYSJ</name>
<evidence type="ECO:0000313" key="3">
    <source>
        <dbReference type="Proteomes" id="UP000000763"/>
    </source>
</evidence>
<proteinExistence type="predicted"/>